<reference evidence="7 8" key="1">
    <citation type="submission" date="2016-04" db="EMBL/GenBank/DDBJ databases">
        <title>A degradative enzymes factory behind the ericoid mycorrhizal symbiosis.</title>
        <authorList>
            <consortium name="DOE Joint Genome Institute"/>
            <person name="Martino E."/>
            <person name="Morin E."/>
            <person name="Grelet G."/>
            <person name="Kuo A."/>
            <person name="Kohler A."/>
            <person name="Daghino S."/>
            <person name="Barry K."/>
            <person name="Choi C."/>
            <person name="Cichocki N."/>
            <person name="Clum A."/>
            <person name="Copeland A."/>
            <person name="Hainaut M."/>
            <person name="Haridas S."/>
            <person name="Labutti K."/>
            <person name="Lindquist E."/>
            <person name="Lipzen A."/>
            <person name="Khouja H.-R."/>
            <person name="Murat C."/>
            <person name="Ohm R."/>
            <person name="Olson A."/>
            <person name="Spatafora J."/>
            <person name="Veneault-Fourrey C."/>
            <person name="Henrissat B."/>
            <person name="Grigoriev I."/>
            <person name="Martin F."/>
            <person name="Perotto S."/>
        </authorList>
    </citation>
    <scope>NUCLEOTIDE SEQUENCE [LARGE SCALE GENOMIC DNA]</scope>
    <source>
        <strain evidence="7 8">F</strain>
    </source>
</reference>
<evidence type="ECO:0000256" key="2">
    <source>
        <dbReference type="ARBA" id="ARBA00022679"/>
    </source>
</evidence>
<keyword evidence="3" id="KW-0949">S-adenosyl-L-methionine</keyword>
<feature type="region of interest" description="Disordered" evidence="5">
    <location>
        <begin position="228"/>
        <end position="247"/>
    </location>
</feature>
<evidence type="ECO:0000256" key="3">
    <source>
        <dbReference type="ARBA" id="ARBA00022691"/>
    </source>
</evidence>
<proteinExistence type="inferred from homology"/>
<evidence type="ECO:0000313" key="7">
    <source>
        <dbReference type="EMBL" id="PMD45331.1"/>
    </source>
</evidence>
<dbReference type="InterPro" id="IPR041698">
    <property type="entry name" value="Methyltransf_25"/>
</dbReference>
<evidence type="ECO:0000256" key="1">
    <source>
        <dbReference type="ARBA" id="ARBA00005179"/>
    </source>
</evidence>
<dbReference type="Pfam" id="PF13649">
    <property type="entry name" value="Methyltransf_25"/>
    <property type="match status" value="1"/>
</dbReference>
<dbReference type="GO" id="GO:0008168">
    <property type="term" value="F:methyltransferase activity"/>
    <property type="evidence" value="ECO:0007669"/>
    <property type="project" value="UniProtKB-KW"/>
</dbReference>
<dbReference type="Proteomes" id="UP000235786">
    <property type="component" value="Unassembled WGS sequence"/>
</dbReference>
<keyword evidence="8" id="KW-1185">Reference proteome</keyword>
<organism evidence="7 8">
    <name type="scientific">Hyaloscypha variabilis (strain UAMH 11265 / GT02V1 / F)</name>
    <name type="common">Meliniomyces variabilis</name>
    <dbReference type="NCBI Taxonomy" id="1149755"/>
    <lineage>
        <taxon>Eukaryota</taxon>
        <taxon>Fungi</taxon>
        <taxon>Dikarya</taxon>
        <taxon>Ascomycota</taxon>
        <taxon>Pezizomycotina</taxon>
        <taxon>Leotiomycetes</taxon>
        <taxon>Helotiales</taxon>
        <taxon>Hyaloscyphaceae</taxon>
        <taxon>Hyaloscypha</taxon>
        <taxon>Hyaloscypha variabilis</taxon>
    </lineage>
</organism>
<accession>A0A2J6S3J4</accession>
<evidence type="ECO:0000313" key="8">
    <source>
        <dbReference type="Proteomes" id="UP000235786"/>
    </source>
</evidence>
<dbReference type="PANTHER" id="PTHR35897:SF1">
    <property type="entry name" value="METHYLTRANSFERASE AUSD"/>
    <property type="match status" value="1"/>
</dbReference>
<dbReference type="InterPro" id="IPR029063">
    <property type="entry name" value="SAM-dependent_MTases_sf"/>
</dbReference>
<dbReference type="PANTHER" id="PTHR35897">
    <property type="entry name" value="METHYLTRANSFERASE AUSD"/>
    <property type="match status" value="1"/>
</dbReference>
<evidence type="ECO:0000256" key="5">
    <source>
        <dbReference type="SAM" id="MobiDB-lite"/>
    </source>
</evidence>
<dbReference type="Gene3D" id="3.40.50.150">
    <property type="entry name" value="Vaccinia Virus protein VP39"/>
    <property type="match status" value="1"/>
</dbReference>
<dbReference type="CDD" id="cd02440">
    <property type="entry name" value="AdoMet_MTases"/>
    <property type="match status" value="1"/>
</dbReference>
<protein>
    <submittedName>
        <fullName evidence="7">Methyltransferase domain-containing protein</fullName>
    </submittedName>
</protein>
<comment type="pathway">
    <text evidence="1">Secondary metabolite biosynthesis.</text>
</comment>
<keyword evidence="7" id="KW-0489">Methyltransferase</keyword>
<dbReference type="SUPFAM" id="SSF53335">
    <property type="entry name" value="S-adenosyl-L-methionine-dependent methyltransferases"/>
    <property type="match status" value="1"/>
</dbReference>
<dbReference type="EMBL" id="KZ613940">
    <property type="protein sequence ID" value="PMD45331.1"/>
    <property type="molecule type" value="Genomic_DNA"/>
</dbReference>
<keyword evidence="2 7" id="KW-0808">Transferase</keyword>
<dbReference type="STRING" id="1149755.A0A2J6S3J4"/>
<dbReference type="InterPro" id="IPR051654">
    <property type="entry name" value="Meroterpenoid_MTases"/>
</dbReference>
<evidence type="ECO:0000259" key="6">
    <source>
        <dbReference type="Pfam" id="PF13649"/>
    </source>
</evidence>
<gene>
    <name evidence="7" type="ORF">L207DRAFT_379661</name>
</gene>
<sequence length="257" mass="29402">KLGDPARRLLETYSDIPSDEVEKHVYAIRDEGWKVWPYPCIGQFRFLDLSISHSPYYPTILERIKAGENFLDLGCCFGQDLRKLAADGAPSEHLYGSDLRPEFFDLGYKLFRDKDTLKSKFFVGDVFDPSSPLSELDGKIDIIYAASFLHLFGYDDQIRVCKRIVKLLKEKKDSVVLGRQVGSSNAGNQTPSNDLTRTRWRHNEETFKKMWEEVGKLTESTWRVEVSSEPWAGEGDHGPQGGNDPSTLRLRFAVFRE</sequence>
<dbReference type="GO" id="GO:0032259">
    <property type="term" value="P:methylation"/>
    <property type="evidence" value="ECO:0007669"/>
    <property type="project" value="UniProtKB-KW"/>
</dbReference>
<feature type="domain" description="Methyltransferase" evidence="6">
    <location>
        <begin position="71"/>
        <end position="170"/>
    </location>
</feature>
<dbReference type="AlphaFoldDB" id="A0A2J6S3J4"/>
<evidence type="ECO:0000256" key="4">
    <source>
        <dbReference type="ARBA" id="ARBA00038314"/>
    </source>
</evidence>
<feature type="non-terminal residue" evidence="7">
    <location>
        <position position="1"/>
    </location>
</feature>
<dbReference type="OrthoDB" id="2094832at2759"/>
<name>A0A2J6S3J4_HYAVF</name>
<feature type="non-terminal residue" evidence="7">
    <location>
        <position position="257"/>
    </location>
</feature>
<comment type="similarity">
    <text evidence="4">Belongs to the class I-like SAM-binding methyltransferase superfamily.</text>
</comment>